<dbReference type="InterPro" id="IPR001737">
    <property type="entry name" value="KsgA/Erm"/>
</dbReference>
<dbReference type="GO" id="GO:0005759">
    <property type="term" value="C:mitochondrial matrix"/>
    <property type="evidence" value="ECO:0007669"/>
    <property type="project" value="TreeGrafter"/>
</dbReference>
<dbReference type="PANTHER" id="PTHR11727">
    <property type="entry name" value="DIMETHYLADENOSINE TRANSFERASE"/>
    <property type="match status" value="1"/>
</dbReference>
<comment type="function">
    <text evidence="6">Mitochondrial transcription factor that confers selective promoter recognition on the core subunit of the yeast mitochondrial RNA polymerase. Interacts with DNA in a non-specific manner.</text>
</comment>
<dbReference type="InterPro" id="IPR029063">
    <property type="entry name" value="SAM-dependent_MTases_sf"/>
</dbReference>
<dbReference type="PANTHER" id="PTHR11727:SF17">
    <property type="entry name" value="DIMETHYLADENOSINE TRANSFERASE 1, MITOCHONDRIAL"/>
    <property type="match status" value="1"/>
</dbReference>
<comment type="similarity">
    <text evidence="7">Belongs to the class I-like SAM-binding methyltransferase superfamily. rRNA adenine N(6)-methyltransferase family.</text>
</comment>
<comment type="caution">
    <text evidence="8">The sequence shown here is derived from an EMBL/GenBank/DDBJ whole genome shotgun (WGS) entry which is preliminary data.</text>
</comment>
<dbReference type="Pfam" id="PF00398">
    <property type="entry name" value="RrnaAD"/>
    <property type="match status" value="1"/>
</dbReference>
<evidence type="ECO:0000313" key="9">
    <source>
        <dbReference type="Proteomes" id="UP001219525"/>
    </source>
</evidence>
<evidence type="ECO:0000313" key="8">
    <source>
        <dbReference type="EMBL" id="KAJ7218084.1"/>
    </source>
</evidence>
<keyword evidence="3 7" id="KW-0808">Transferase</keyword>
<dbReference type="GO" id="GO:0034246">
    <property type="term" value="F:mitochondrial transcription factor activity"/>
    <property type="evidence" value="ECO:0007669"/>
    <property type="project" value="TreeGrafter"/>
</dbReference>
<evidence type="ECO:0000256" key="6">
    <source>
        <dbReference type="ARBA" id="ARBA00024915"/>
    </source>
</evidence>
<dbReference type="EMBL" id="JARJCW010000013">
    <property type="protein sequence ID" value="KAJ7218084.1"/>
    <property type="molecule type" value="Genomic_DNA"/>
</dbReference>
<dbReference type="InterPro" id="IPR023165">
    <property type="entry name" value="rRNA_Ade_diMease-like_C"/>
</dbReference>
<dbReference type="GO" id="GO:0003723">
    <property type="term" value="F:RNA binding"/>
    <property type="evidence" value="ECO:0007669"/>
    <property type="project" value="UniProtKB-KW"/>
</dbReference>
<dbReference type="GO" id="GO:0000179">
    <property type="term" value="F:rRNA (adenine-N6,N6-)-dimethyltransferase activity"/>
    <property type="evidence" value="ECO:0007669"/>
    <property type="project" value="TreeGrafter"/>
</dbReference>
<keyword evidence="7" id="KW-0698">rRNA processing</keyword>
<protein>
    <recommendedName>
        <fullName evidence="7">rRNA adenine N(6)-methyltransferase</fullName>
        <ecNumber evidence="7">2.1.1.-</ecNumber>
    </recommendedName>
</protein>
<gene>
    <name evidence="8" type="ORF">GGX14DRAFT_495526</name>
</gene>
<sequence length="419" mass="47275">MLCTNQTRRRAVAFCCRLYSTPPKPISFDDTASLPPRALWRQYFPSNSKPFQHRVSISNSLTAAKLADAFVPEGSRDKIIVEIFPGPGQLTRALLALPRSRIKQLIVLENAEAYLKYLKPLERVDSRIRVLPLGGELWVSYQTLQDMKILDEVNTVPWEQGNHSVENRNIVHPQLHFISHLSSSVSGEQLISQLLRSIPDQQWLFKYGRVPMSFLLSEYIWKRVLGDSLAVRCKLSTMAAAIASCTTAVPSSVLLPYAEHFHPIPPATALAQREKERRGARPLMMGKPGNPFVAVNITPLEHQVWFCNSASPIIEHPLSQVIQPGMLDKWDYCLRHLYVNRATPVKNALPYLAPNAQSLLKGLTSSDVDESERINPKTPVREMTIKEWSLLVKAFDEWPFAPEDLSITDTIGIDDEKHG</sequence>
<keyword evidence="2 7" id="KW-0489">Methyltransferase</keyword>
<comment type="subcellular location">
    <subcellularLocation>
        <location evidence="1">Mitochondrion</location>
    </subcellularLocation>
</comment>
<dbReference type="EC" id="2.1.1.-" evidence="7"/>
<evidence type="ECO:0000256" key="1">
    <source>
        <dbReference type="ARBA" id="ARBA00004173"/>
    </source>
</evidence>
<accession>A0AAD6YF77</accession>
<organism evidence="8 9">
    <name type="scientific">Mycena pura</name>
    <dbReference type="NCBI Taxonomy" id="153505"/>
    <lineage>
        <taxon>Eukaryota</taxon>
        <taxon>Fungi</taxon>
        <taxon>Dikarya</taxon>
        <taxon>Basidiomycota</taxon>
        <taxon>Agaricomycotina</taxon>
        <taxon>Agaricomycetes</taxon>
        <taxon>Agaricomycetidae</taxon>
        <taxon>Agaricales</taxon>
        <taxon>Marasmiineae</taxon>
        <taxon>Mycenaceae</taxon>
        <taxon>Mycena</taxon>
    </lineage>
</organism>
<evidence type="ECO:0000256" key="5">
    <source>
        <dbReference type="ARBA" id="ARBA00022884"/>
    </source>
</evidence>
<evidence type="ECO:0000256" key="3">
    <source>
        <dbReference type="ARBA" id="ARBA00022679"/>
    </source>
</evidence>
<dbReference type="Gene3D" id="1.10.8.100">
    <property type="entry name" value="Ribosomal RNA adenine dimethylase-like, domain 2"/>
    <property type="match status" value="1"/>
</dbReference>
<evidence type="ECO:0000256" key="4">
    <source>
        <dbReference type="ARBA" id="ARBA00022691"/>
    </source>
</evidence>
<proteinExistence type="inferred from homology"/>
<evidence type="ECO:0000256" key="7">
    <source>
        <dbReference type="RuleBase" id="RU362106"/>
    </source>
</evidence>
<keyword evidence="5" id="KW-0694">RNA-binding</keyword>
<name>A0AAD6YF77_9AGAR</name>
<dbReference type="Gene3D" id="3.40.50.150">
    <property type="entry name" value="Vaccinia Virus protein VP39"/>
    <property type="match status" value="1"/>
</dbReference>
<dbReference type="SUPFAM" id="SSF53335">
    <property type="entry name" value="S-adenosyl-L-methionine-dependent methyltransferases"/>
    <property type="match status" value="1"/>
</dbReference>
<evidence type="ECO:0000256" key="2">
    <source>
        <dbReference type="ARBA" id="ARBA00022603"/>
    </source>
</evidence>
<reference evidence="8" key="1">
    <citation type="submission" date="2023-03" db="EMBL/GenBank/DDBJ databases">
        <title>Massive genome expansion in bonnet fungi (Mycena s.s.) driven by repeated elements and novel gene families across ecological guilds.</title>
        <authorList>
            <consortium name="Lawrence Berkeley National Laboratory"/>
            <person name="Harder C.B."/>
            <person name="Miyauchi S."/>
            <person name="Viragh M."/>
            <person name="Kuo A."/>
            <person name="Thoen E."/>
            <person name="Andreopoulos B."/>
            <person name="Lu D."/>
            <person name="Skrede I."/>
            <person name="Drula E."/>
            <person name="Henrissat B."/>
            <person name="Morin E."/>
            <person name="Kohler A."/>
            <person name="Barry K."/>
            <person name="LaButti K."/>
            <person name="Morin E."/>
            <person name="Salamov A."/>
            <person name="Lipzen A."/>
            <person name="Mereny Z."/>
            <person name="Hegedus B."/>
            <person name="Baldrian P."/>
            <person name="Stursova M."/>
            <person name="Weitz H."/>
            <person name="Taylor A."/>
            <person name="Grigoriev I.V."/>
            <person name="Nagy L.G."/>
            <person name="Martin F."/>
            <person name="Kauserud H."/>
        </authorList>
    </citation>
    <scope>NUCLEOTIDE SEQUENCE</scope>
    <source>
        <strain evidence="8">9144</strain>
    </source>
</reference>
<dbReference type="GO" id="GO:0006391">
    <property type="term" value="P:transcription initiation at mitochondrial promoter"/>
    <property type="evidence" value="ECO:0007669"/>
    <property type="project" value="TreeGrafter"/>
</dbReference>
<keyword evidence="9" id="KW-1185">Reference proteome</keyword>
<dbReference type="AlphaFoldDB" id="A0AAD6YF77"/>
<keyword evidence="4 7" id="KW-0949">S-adenosyl-L-methionine</keyword>
<dbReference type="Proteomes" id="UP001219525">
    <property type="component" value="Unassembled WGS sequence"/>
</dbReference>